<dbReference type="PANTHER" id="PTHR21581">
    <property type="entry name" value="D-ALANYL-D-ALANINE CARBOXYPEPTIDASE"/>
    <property type="match status" value="1"/>
</dbReference>
<keyword evidence="14" id="KW-0812">Transmembrane</keyword>
<protein>
    <recommendedName>
        <fullName evidence="4">serine-type D-Ala-D-Ala carboxypeptidase</fullName>
        <ecNumber evidence="4">3.4.16.4</ecNumber>
    </recommendedName>
</protein>
<evidence type="ECO:0000256" key="13">
    <source>
        <dbReference type="RuleBase" id="RU004016"/>
    </source>
</evidence>
<dbReference type="PANTHER" id="PTHR21581:SF6">
    <property type="entry name" value="TRAFFICKING PROTEIN PARTICLE COMPLEX SUBUNIT 12"/>
    <property type="match status" value="1"/>
</dbReference>
<keyword evidence="7" id="KW-0732">Signal</keyword>
<keyword evidence="14" id="KW-0472">Membrane</keyword>
<evidence type="ECO:0000256" key="7">
    <source>
        <dbReference type="ARBA" id="ARBA00022729"/>
    </source>
</evidence>
<reference evidence="16 17" key="1">
    <citation type="submission" date="2021-03" db="EMBL/GenBank/DDBJ databases">
        <title>Genomic Encyclopedia of Type Strains, Phase IV (KMG-IV): sequencing the most valuable type-strain genomes for metagenomic binning, comparative biology and taxonomic classification.</title>
        <authorList>
            <person name="Goeker M."/>
        </authorList>
    </citation>
    <scope>NUCLEOTIDE SEQUENCE [LARGE SCALE GENOMIC DNA]</scope>
    <source>
        <strain evidence="16 17">DSM 1289</strain>
    </source>
</reference>
<dbReference type="PRINTS" id="PR00725">
    <property type="entry name" value="DADACBPTASE1"/>
</dbReference>
<keyword evidence="5 16" id="KW-0121">Carboxypeptidase</keyword>
<dbReference type="SUPFAM" id="SSF69189">
    <property type="entry name" value="Penicillin-binding protein associated domain"/>
    <property type="match status" value="1"/>
</dbReference>
<dbReference type="Pfam" id="PF07943">
    <property type="entry name" value="PBP5_C"/>
    <property type="match status" value="1"/>
</dbReference>
<evidence type="ECO:0000256" key="5">
    <source>
        <dbReference type="ARBA" id="ARBA00022645"/>
    </source>
</evidence>
<evidence type="ECO:0000256" key="4">
    <source>
        <dbReference type="ARBA" id="ARBA00012448"/>
    </source>
</evidence>
<evidence type="ECO:0000256" key="3">
    <source>
        <dbReference type="ARBA" id="ARBA00007164"/>
    </source>
</evidence>
<evidence type="ECO:0000256" key="14">
    <source>
        <dbReference type="SAM" id="Phobius"/>
    </source>
</evidence>
<dbReference type="InterPro" id="IPR015956">
    <property type="entry name" value="Peniciliin-bd_prot_C_sf"/>
</dbReference>
<dbReference type="GO" id="GO:0009002">
    <property type="term" value="F:serine-type D-Ala-D-Ala carboxypeptidase activity"/>
    <property type="evidence" value="ECO:0007669"/>
    <property type="project" value="UniProtKB-EC"/>
</dbReference>
<evidence type="ECO:0000256" key="9">
    <source>
        <dbReference type="ARBA" id="ARBA00022960"/>
    </source>
</evidence>
<evidence type="ECO:0000256" key="1">
    <source>
        <dbReference type="ARBA" id="ARBA00003217"/>
    </source>
</evidence>
<evidence type="ECO:0000259" key="15">
    <source>
        <dbReference type="SMART" id="SM00936"/>
    </source>
</evidence>
<keyword evidence="8 16" id="KW-0378">Hydrolase</keyword>
<dbReference type="InterPro" id="IPR012907">
    <property type="entry name" value="Peptidase_S11_C"/>
</dbReference>
<sequence>MKRIFSLLLVGFLTIAPITGMTNISYAINNEGNSSTQTTNENINPIKGTLNENNTSTEVNSNPNSLPLQAKYAVLLDYETGKTLYSKNGNKKLYPASTTKMWTAYMVLKNVDDLNDVIKIEDLPTIEGSSMYLKEGESFTVKQLLDALLVHSSNDAAFVLARYTGKGDVNKFVDMMNTEAESIGAKNSHFTNPHGLPDPNHYTTAHDMAVMARKAMSNTVFREIVKTTYIKFDATEAYPFERHFSNTNQLLTSNNKMLYKGKEVNIKYDIVDGIKTGFTDAAGKCLLSSAVKDDRRVISAVFNSTNDGLYLDSRELLDYGFDNFYSATVLDKDDYVKTKKVMFTKQKELIYKPKFSYKLTLRNGEQKKDYTIKSNLDKINLPIKKGDKVGTLDVYSGSEKDKTIDLIAQNDLSSSFAFITENTLVLNICKGVLGLVVFITVIGIGFKIKNKKK</sequence>
<evidence type="ECO:0000256" key="2">
    <source>
        <dbReference type="ARBA" id="ARBA00004752"/>
    </source>
</evidence>
<dbReference type="InterPro" id="IPR018044">
    <property type="entry name" value="Peptidase_S11"/>
</dbReference>
<evidence type="ECO:0000256" key="8">
    <source>
        <dbReference type="ARBA" id="ARBA00022801"/>
    </source>
</evidence>
<dbReference type="InterPro" id="IPR012338">
    <property type="entry name" value="Beta-lactam/transpept-like"/>
</dbReference>
<name>A0ABS4EE17_9FIRM</name>
<dbReference type="Gene3D" id="3.40.710.10">
    <property type="entry name" value="DD-peptidase/beta-lactamase superfamily"/>
    <property type="match status" value="1"/>
</dbReference>
<dbReference type="Proteomes" id="UP000767291">
    <property type="component" value="Unassembled WGS sequence"/>
</dbReference>
<dbReference type="RefSeq" id="WP_234926405.1">
    <property type="nucleotide sequence ID" value="NZ_BAAACS010000017.1"/>
</dbReference>
<keyword evidence="6" id="KW-0645">Protease</keyword>
<feature type="transmembrane region" description="Helical" evidence="14">
    <location>
        <begin position="424"/>
        <end position="446"/>
    </location>
</feature>
<keyword evidence="10" id="KW-0573">Peptidoglycan synthesis</keyword>
<evidence type="ECO:0000256" key="6">
    <source>
        <dbReference type="ARBA" id="ARBA00022670"/>
    </source>
</evidence>
<comment type="similarity">
    <text evidence="3 13">Belongs to the peptidase S11 family.</text>
</comment>
<proteinExistence type="inferred from homology"/>
<dbReference type="SUPFAM" id="SSF56601">
    <property type="entry name" value="beta-lactamase/transpeptidase-like"/>
    <property type="match status" value="1"/>
</dbReference>
<dbReference type="Gene3D" id="2.60.410.10">
    <property type="entry name" value="D-Ala-D-Ala carboxypeptidase, C-terminal domain"/>
    <property type="match status" value="1"/>
</dbReference>
<dbReference type="EMBL" id="JAGGJX010000007">
    <property type="protein sequence ID" value="MBP1856183.1"/>
    <property type="molecule type" value="Genomic_DNA"/>
</dbReference>
<evidence type="ECO:0000256" key="10">
    <source>
        <dbReference type="ARBA" id="ARBA00022984"/>
    </source>
</evidence>
<dbReference type="InterPro" id="IPR001967">
    <property type="entry name" value="Peptidase_S11_N"/>
</dbReference>
<keyword evidence="17" id="KW-1185">Reference proteome</keyword>
<comment type="function">
    <text evidence="1">Removes C-terminal D-alanyl residues from sugar-peptide cell wall precursors.</text>
</comment>
<comment type="caution">
    <text evidence="16">The sequence shown here is derived from an EMBL/GenBank/DDBJ whole genome shotgun (WGS) entry which is preliminary data.</text>
</comment>
<dbReference type="Pfam" id="PF00768">
    <property type="entry name" value="Peptidase_S11"/>
    <property type="match status" value="1"/>
</dbReference>
<dbReference type="SMART" id="SM00936">
    <property type="entry name" value="PBP5_C"/>
    <property type="match status" value="1"/>
</dbReference>
<evidence type="ECO:0000313" key="17">
    <source>
        <dbReference type="Proteomes" id="UP000767291"/>
    </source>
</evidence>
<evidence type="ECO:0000313" key="16">
    <source>
        <dbReference type="EMBL" id="MBP1856183.1"/>
    </source>
</evidence>
<comment type="pathway">
    <text evidence="2">Cell wall biogenesis; peptidoglycan biosynthesis.</text>
</comment>
<keyword evidence="14" id="KW-1133">Transmembrane helix</keyword>
<accession>A0ABS4EE17</accession>
<organism evidence="16 17">
    <name type="scientific">Metaclostridioides mangenotii</name>
    <dbReference type="NCBI Taxonomy" id="1540"/>
    <lineage>
        <taxon>Bacteria</taxon>
        <taxon>Bacillati</taxon>
        <taxon>Bacillota</taxon>
        <taxon>Clostridia</taxon>
        <taxon>Peptostreptococcales</taxon>
        <taxon>Peptostreptococcaceae</taxon>
        <taxon>Metaclostridioides</taxon>
    </lineage>
</organism>
<dbReference type="EC" id="3.4.16.4" evidence="4"/>
<comment type="catalytic activity">
    <reaction evidence="12">
        <text>Preferential cleavage: (Ac)2-L-Lys-D-Ala-|-D-Ala. Also transpeptidation of peptidyl-alanyl moieties that are N-acyl substituents of D-alanine.</text>
        <dbReference type="EC" id="3.4.16.4"/>
    </reaction>
</comment>
<evidence type="ECO:0000256" key="11">
    <source>
        <dbReference type="ARBA" id="ARBA00023316"/>
    </source>
</evidence>
<evidence type="ECO:0000256" key="12">
    <source>
        <dbReference type="ARBA" id="ARBA00034000"/>
    </source>
</evidence>
<keyword evidence="11" id="KW-0961">Cell wall biogenesis/degradation</keyword>
<keyword evidence="9" id="KW-0133">Cell shape</keyword>
<gene>
    <name evidence="16" type="ORF">J2Z43_002631</name>
</gene>
<dbReference type="InterPro" id="IPR037167">
    <property type="entry name" value="Peptidase_S11_C_sf"/>
</dbReference>
<feature type="domain" description="Peptidase S11 D-Ala-D-Ala carboxypeptidase A C-terminal" evidence="15">
    <location>
        <begin position="324"/>
        <end position="414"/>
    </location>
</feature>